<feature type="domain" description="Thioredoxin" evidence="6">
    <location>
        <begin position="24"/>
        <end position="194"/>
    </location>
</feature>
<keyword evidence="2 3" id="KW-0186">Copper</keyword>
<protein>
    <submittedName>
        <fullName evidence="7">SCO family protein</fullName>
    </submittedName>
</protein>
<keyword evidence="8" id="KW-1185">Reference proteome</keyword>
<dbReference type="PANTHER" id="PTHR12151:SF25">
    <property type="entry name" value="LINALOOL DEHYDRATASE_ISOMERASE DOMAIN-CONTAINING PROTEIN"/>
    <property type="match status" value="1"/>
</dbReference>
<keyword evidence="5" id="KW-0732">Signal</keyword>
<accession>A0AAW9DPM1</accession>
<evidence type="ECO:0000313" key="8">
    <source>
        <dbReference type="Proteomes" id="UP001279553"/>
    </source>
</evidence>
<dbReference type="AlphaFoldDB" id="A0AAW9DPM1"/>
<dbReference type="PROSITE" id="PS51352">
    <property type="entry name" value="THIOREDOXIN_2"/>
    <property type="match status" value="1"/>
</dbReference>
<evidence type="ECO:0000256" key="4">
    <source>
        <dbReference type="PIRSR" id="PIRSR603782-2"/>
    </source>
</evidence>
<evidence type="ECO:0000259" key="6">
    <source>
        <dbReference type="PROSITE" id="PS51352"/>
    </source>
</evidence>
<keyword evidence="4" id="KW-1015">Disulfide bond</keyword>
<gene>
    <name evidence="7" type="ORF">SIL87_05705</name>
</gene>
<feature type="binding site" evidence="3">
    <location>
        <position position="69"/>
    </location>
    <ligand>
        <name>Cu cation</name>
        <dbReference type="ChEBI" id="CHEBI:23378"/>
    </ligand>
</feature>
<dbReference type="EMBL" id="JAWXYB010000018">
    <property type="protein sequence ID" value="MDX5930262.1"/>
    <property type="molecule type" value="Genomic_DNA"/>
</dbReference>
<evidence type="ECO:0000256" key="3">
    <source>
        <dbReference type="PIRSR" id="PIRSR603782-1"/>
    </source>
</evidence>
<evidence type="ECO:0000313" key="7">
    <source>
        <dbReference type="EMBL" id="MDX5930262.1"/>
    </source>
</evidence>
<dbReference type="FunFam" id="3.40.30.10:FF:000013">
    <property type="entry name" value="Blast:Protein SCO1 homolog, mitochondrial"/>
    <property type="match status" value="1"/>
</dbReference>
<dbReference type="Proteomes" id="UP001279553">
    <property type="component" value="Unassembled WGS sequence"/>
</dbReference>
<proteinExistence type="inferred from homology"/>
<feature type="binding site" evidence="3">
    <location>
        <position position="65"/>
    </location>
    <ligand>
        <name>Cu cation</name>
        <dbReference type="ChEBI" id="CHEBI:23378"/>
    </ligand>
</feature>
<dbReference type="InterPro" id="IPR013766">
    <property type="entry name" value="Thioredoxin_domain"/>
</dbReference>
<name>A0AAW9DPM1_ACIAO</name>
<dbReference type="RefSeq" id="WP_319613220.1">
    <property type="nucleotide sequence ID" value="NZ_JAWXYB010000018.1"/>
</dbReference>
<dbReference type="Pfam" id="PF02630">
    <property type="entry name" value="SCO1-SenC"/>
    <property type="match status" value="1"/>
</dbReference>
<reference evidence="7 8" key="1">
    <citation type="submission" date="2023-11" db="EMBL/GenBank/DDBJ databases">
        <title>MicrobeMod: A computational toolkit for identifying prokaryotic methylation and restriction-modification with nanopore sequencing.</title>
        <authorList>
            <person name="Crits-Christoph A."/>
            <person name="Kang S.C."/>
            <person name="Lee H."/>
            <person name="Ostrov N."/>
        </authorList>
    </citation>
    <scope>NUCLEOTIDE SEQUENCE [LARGE SCALE GENOMIC DNA]</scope>
    <source>
        <strain evidence="7 8">DSMZ 700</strain>
    </source>
</reference>
<evidence type="ECO:0000256" key="5">
    <source>
        <dbReference type="SAM" id="SignalP"/>
    </source>
</evidence>
<evidence type="ECO:0000256" key="1">
    <source>
        <dbReference type="ARBA" id="ARBA00010996"/>
    </source>
</evidence>
<dbReference type="Gene3D" id="3.40.30.10">
    <property type="entry name" value="Glutaredoxin"/>
    <property type="match status" value="1"/>
</dbReference>
<keyword evidence="3" id="KW-0479">Metal-binding</keyword>
<organism evidence="7 8">
    <name type="scientific">Acidiphilium acidophilum</name>
    <name type="common">Thiobacillus acidophilus</name>
    <dbReference type="NCBI Taxonomy" id="76588"/>
    <lineage>
        <taxon>Bacteria</taxon>
        <taxon>Pseudomonadati</taxon>
        <taxon>Pseudomonadota</taxon>
        <taxon>Alphaproteobacteria</taxon>
        <taxon>Acetobacterales</taxon>
        <taxon>Acidocellaceae</taxon>
        <taxon>Acidiphilium</taxon>
    </lineage>
</organism>
<feature type="chain" id="PRO_5043320154" evidence="5">
    <location>
        <begin position="20"/>
        <end position="209"/>
    </location>
</feature>
<dbReference type="CDD" id="cd02968">
    <property type="entry name" value="SCO"/>
    <property type="match status" value="1"/>
</dbReference>
<dbReference type="InterPro" id="IPR036249">
    <property type="entry name" value="Thioredoxin-like_sf"/>
</dbReference>
<comment type="similarity">
    <text evidence="1">Belongs to the SCO1/2 family.</text>
</comment>
<feature type="disulfide bond" description="Redox-active" evidence="4">
    <location>
        <begin position="65"/>
        <end position="69"/>
    </location>
</feature>
<dbReference type="InterPro" id="IPR003782">
    <property type="entry name" value="SCO1/SenC"/>
</dbReference>
<sequence length="209" mass="22936">MLRRFLLAAILLTPFAASAAQPVVRVTGLVPPLAFTMKDASTGKTVTAADFHGKVVMLYFGYTNCPDVCPDTLYKLHQIYLKLGAAAANTVFLFVTVDPARDTLPVLKKYLALFDPHFVGLRGSANQVYQLTRRYRVVASVHPSPDPEKYQVVHSALIYVFGPHGNARFIIPDLGLNQHPDYAALTSDLAKLGTTPQKRGLLTWLARLG</sequence>
<dbReference type="GO" id="GO:0046872">
    <property type="term" value="F:metal ion binding"/>
    <property type="evidence" value="ECO:0007669"/>
    <property type="project" value="UniProtKB-KW"/>
</dbReference>
<feature type="binding site" evidence="3">
    <location>
        <position position="154"/>
    </location>
    <ligand>
        <name>Cu cation</name>
        <dbReference type="ChEBI" id="CHEBI:23378"/>
    </ligand>
</feature>
<evidence type="ECO:0000256" key="2">
    <source>
        <dbReference type="ARBA" id="ARBA00023008"/>
    </source>
</evidence>
<comment type="caution">
    <text evidence="7">The sequence shown here is derived from an EMBL/GenBank/DDBJ whole genome shotgun (WGS) entry which is preliminary data.</text>
</comment>
<dbReference type="PANTHER" id="PTHR12151">
    <property type="entry name" value="ELECTRON TRANSPORT PROTIN SCO1/SENC FAMILY MEMBER"/>
    <property type="match status" value="1"/>
</dbReference>
<feature type="signal peptide" evidence="5">
    <location>
        <begin position="1"/>
        <end position="19"/>
    </location>
</feature>
<dbReference type="SUPFAM" id="SSF52833">
    <property type="entry name" value="Thioredoxin-like"/>
    <property type="match status" value="1"/>
</dbReference>